<name>A0ACC2ZSP4_9EURO</name>
<keyword evidence="2" id="KW-1185">Reference proteome</keyword>
<accession>A0ACC2ZSP4</accession>
<dbReference type="Proteomes" id="UP001172386">
    <property type="component" value="Unassembled WGS sequence"/>
</dbReference>
<protein>
    <submittedName>
        <fullName evidence="1">Uncharacterized protein</fullName>
    </submittedName>
</protein>
<gene>
    <name evidence="1" type="ORF">H2198_010076</name>
</gene>
<comment type="caution">
    <text evidence="1">The sequence shown here is derived from an EMBL/GenBank/DDBJ whole genome shotgun (WGS) entry which is preliminary data.</text>
</comment>
<evidence type="ECO:0000313" key="2">
    <source>
        <dbReference type="Proteomes" id="UP001172386"/>
    </source>
</evidence>
<evidence type="ECO:0000313" key="1">
    <source>
        <dbReference type="EMBL" id="KAJ9650621.1"/>
    </source>
</evidence>
<reference evidence="1" key="1">
    <citation type="submission" date="2022-10" db="EMBL/GenBank/DDBJ databases">
        <title>Culturing micro-colonial fungi from biological soil crusts in the Mojave desert and describing Neophaeococcomyces mojavensis, and introducing the new genera and species Taxawa tesnikishii.</title>
        <authorList>
            <person name="Kurbessoian T."/>
            <person name="Stajich J.E."/>
        </authorList>
    </citation>
    <scope>NUCLEOTIDE SEQUENCE</scope>
    <source>
        <strain evidence="1">JES_112</strain>
    </source>
</reference>
<proteinExistence type="predicted"/>
<dbReference type="EMBL" id="JAPDRQ010000325">
    <property type="protein sequence ID" value="KAJ9650621.1"/>
    <property type="molecule type" value="Genomic_DNA"/>
</dbReference>
<organism evidence="1 2">
    <name type="scientific">Neophaeococcomyces mojaviensis</name>
    <dbReference type="NCBI Taxonomy" id="3383035"/>
    <lineage>
        <taxon>Eukaryota</taxon>
        <taxon>Fungi</taxon>
        <taxon>Dikarya</taxon>
        <taxon>Ascomycota</taxon>
        <taxon>Pezizomycotina</taxon>
        <taxon>Eurotiomycetes</taxon>
        <taxon>Chaetothyriomycetidae</taxon>
        <taxon>Chaetothyriales</taxon>
        <taxon>Chaetothyriales incertae sedis</taxon>
        <taxon>Neophaeococcomyces</taxon>
    </lineage>
</organism>
<sequence>MDADEFRKAAHAAIEDIIQYNTNVANNTHPVLPSIKPGYLAPQLPKAAPEHPQSWQDIQPDITSKIIPGLTHWQSPNFMAFFPACATYPSILGEMYSSAFTAPAFNWLCSPACTELETIVLDWLADALHLPTDFRSDSPGGGGGVIQGSASEAIVTIMVAARERYLHRKCDAEGLPNPSPERDARIAGLRSKLVALSSDQAHSSTAKGAIIAGTFHRTVKTSFEDELAVHPDALEATLRKCIADGLEPYYITLSYGTTSTCAQDPLHLLAPVLQNYPDIWIHIDAAYAGTALVCPEYANPPEGASSTTEAMTNGTSPSSQPLQKPTGLLPQGPSILCQVDSFNTNMHKWLLVSFDASLLYVRSRRDLTSALSVSPAYLQNKHTDSGLVTDYRDWQIPLGRRFRALKIWFVVRSYGIEGLRAHIRRTVRVGEHCAKLVTESKDGKELFELVTKPAFGLTCFRIRPDAIPRALVRRSSALDANSTENVETESTMNGSPFGTVEQQDEVAQNQSKQQSLTKMQPTQAAEDLANEFSKQVVETINDQCQLFLTSSSTHGKTFIRVVSGNTNASEEYIEKAFETIVKTTRELFVKVEKEKQT</sequence>